<keyword evidence="5 7" id="KW-1133">Transmembrane helix</keyword>
<feature type="transmembrane region" description="Helical" evidence="7">
    <location>
        <begin position="142"/>
        <end position="166"/>
    </location>
</feature>
<protein>
    <submittedName>
        <fullName evidence="9">Cobalt-zinc-cadmium resistance protein</fullName>
    </submittedName>
</protein>
<comment type="similarity">
    <text evidence="2">Belongs to the cation diffusion facilitator (CDF) transporter (TC 2.A.4) family.</text>
</comment>
<feature type="transmembrane region" description="Helical" evidence="7">
    <location>
        <begin position="187"/>
        <end position="210"/>
    </location>
</feature>
<sequence>MSKATTSDWQTIQATVVQNLKTARHHLWGNNVVYLFLFLIEYYFATVSHSETLRADAFNNLSGILSSGLLIMGLFIAARTHDEDLMGAPISPAEQKSLGPRIQQSRFRFETIYTLIAGLLMISIAADIIFKGLQTLLTPHQLSVPSFAAAIGAGVSCLALLGLWGANHYWSRRLKNAALIAASRDTFSDALTSLVTVITIIGTTLLKVYWLDSIASILLGIYILNSGLKICHESSLNLVDYFDPYLEARYQARIETFKQVEGVQYLQAHYDGNLILLDVTIVVAPTMTATTIYTLSQRINKVLWREFGVMQTDVLIVPHQKN</sequence>
<feature type="transmembrane region" description="Helical" evidence="7">
    <location>
        <begin position="274"/>
        <end position="295"/>
    </location>
</feature>
<evidence type="ECO:0000256" key="5">
    <source>
        <dbReference type="ARBA" id="ARBA00022989"/>
    </source>
</evidence>
<dbReference type="NCBIfam" id="TIGR01297">
    <property type="entry name" value="CDF"/>
    <property type="match status" value="1"/>
</dbReference>
<evidence type="ECO:0000256" key="4">
    <source>
        <dbReference type="ARBA" id="ARBA00022692"/>
    </source>
</evidence>
<keyword evidence="4 7" id="KW-0812">Transmembrane</keyword>
<dbReference type="RefSeq" id="WP_024624978.1">
    <property type="nucleotide sequence ID" value="NZ_AYGX02000095.1"/>
</dbReference>
<dbReference type="InterPro" id="IPR058533">
    <property type="entry name" value="Cation_efflux_TM"/>
</dbReference>
<gene>
    <name evidence="9" type="ORF">DY78_GL000421</name>
</gene>
<dbReference type="GO" id="GO:0008324">
    <property type="term" value="F:monoatomic cation transmembrane transporter activity"/>
    <property type="evidence" value="ECO:0007669"/>
    <property type="project" value="InterPro"/>
</dbReference>
<keyword evidence="3" id="KW-0813">Transport</keyword>
<dbReference type="InterPro" id="IPR027469">
    <property type="entry name" value="Cation_efflux_TMD_sf"/>
</dbReference>
<dbReference type="InterPro" id="IPR050291">
    <property type="entry name" value="CDF_Transporter"/>
</dbReference>
<dbReference type="InterPro" id="IPR002524">
    <property type="entry name" value="Cation_efflux"/>
</dbReference>
<feature type="transmembrane region" description="Helical" evidence="7">
    <location>
        <begin position="57"/>
        <end position="78"/>
    </location>
</feature>
<comment type="subcellular location">
    <subcellularLocation>
        <location evidence="1">Membrane</location>
        <topology evidence="1">Multi-pass membrane protein</topology>
    </subcellularLocation>
</comment>
<evidence type="ECO:0000313" key="9">
    <source>
        <dbReference type="EMBL" id="KRO27023.1"/>
    </source>
</evidence>
<organism evidence="9 10">
    <name type="scientific">Lactiplantibacillus fabifermentans DSM 21115</name>
    <dbReference type="NCBI Taxonomy" id="1413187"/>
    <lineage>
        <taxon>Bacteria</taxon>
        <taxon>Bacillati</taxon>
        <taxon>Bacillota</taxon>
        <taxon>Bacilli</taxon>
        <taxon>Lactobacillales</taxon>
        <taxon>Lactobacillaceae</taxon>
        <taxon>Lactiplantibacillus</taxon>
    </lineage>
</organism>
<evidence type="ECO:0000313" key="10">
    <source>
        <dbReference type="Proteomes" id="UP000050920"/>
    </source>
</evidence>
<dbReference type="PANTHER" id="PTHR43840">
    <property type="entry name" value="MITOCHONDRIAL METAL TRANSPORTER 1-RELATED"/>
    <property type="match status" value="1"/>
</dbReference>
<keyword evidence="6 7" id="KW-0472">Membrane</keyword>
<dbReference type="Gene3D" id="3.30.70.1350">
    <property type="entry name" value="Cation efflux protein, cytoplasmic domain"/>
    <property type="match status" value="1"/>
</dbReference>
<proteinExistence type="inferred from homology"/>
<dbReference type="Gene3D" id="1.20.1510.10">
    <property type="entry name" value="Cation efflux protein transmembrane domain"/>
    <property type="match status" value="1"/>
</dbReference>
<dbReference type="SUPFAM" id="SSF161111">
    <property type="entry name" value="Cation efflux protein transmembrane domain-like"/>
    <property type="match status" value="1"/>
</dbReference>
<dbReference type="EMBL" id="AYGX02000095">
    <property type="protein sequence ID" value="KRO27023.1"/>
    <property type="molecule type" value="Genomic_DNA"/>
</dbReference>
<keyword evidence="10" id="KW-1185">Reference proteome</keyword>
<dbReference type="SUPFAM" id="SSF160240">
    <property type="entry name" value="Cation efflux protein cytoplasmic domain-like"/>
    <property type="match status" value="1"/>
</dbReference>
<dbReference type="GO" id="GO:0016020">
    <property type="term" value="C:membrane"/>
    <property type="evidence" value="ECO:0007669"/>
    <property type="project" value="UniProtKB-SubCell"/>
</dbReference>
<dbReference type="InterPro" id="IPR036837">
    <property type="entry name" value="Cation_efflux_CTD_sf"/>
</dbReference>
<evidence type="ECO:0000256" key="2">
    <source>
        <dbReference type="ARBA" id="ARBA00008114"/>
    </source>
</evidence>
<evidence type="ECO:0000256" key="1">
    <source>
        <dbReference type="ARBA" id="ARBA00004141"/>
    </source>
</evidence>
<name>A0A0R2NMR6_9LACO</name>
<reference evidence="9 10" key="1">
    <citation type="journal article" date="2015" name="Genome Announc.">
        <title>Expanding the biotechnology potential of lactobacilli through comparative genomics of 213 strains and associated genera.</title>
        <authorList>
            <person name="Sun Z."/>
            <person name="Harris H.M."/>
            <person name="McCann A."/>
            <person name="Guo C."/>
            <person name="Argimon S."/>
            <person name="Zhang W."/>
            <person name="Yang X."/>
            <person name="Jeffery I.B."/>
            <person name="Cooney J.C."/>
            <person name="Kagawa T.F."/>
            <person name="Liu W."/>
            <person name="Song Y."/>
            <person name="Salvetti E."/>
            <person name="Wrobel A."/>
            <person name="Rasinkangas P."/>
            <person name="Parkhill J."/>
            <person name="Rea M.C."/>
            <person name="O'Sullivan O."/>
            <person name="Ritari J."/>
            <person name="Douillard F.P."/>
            <person name="Paul Ross R."/>
            <person name="Yang R."/>
            <person name="Briner A.E."/>
            <person name="Felis G.E."/>
            <person name="de Vos W.M."/>
            <person name="Barrangou R."/>
            <person name="Klaenhammer T.R."/>
            <person name="Caufield P.W."/>
            <person name="Cui Y."/>
            <person name="Zhang H."/>
            <person name="O'Toole P.W."/>
        </authorList>
    </citation>
    <scope>NUCLEOTIDE SEQUENCE [LARGE SCALE GENOMIC DNA]</scope>
    <source>
        <strain evidence="9 10">DSM 21115</strain>
    </source>
</reference>
<evidence type="ECO:0000259" key="8">
    <source>
        <dbReference type="Pfam" id="PF01545"/>
    </source>
</evidence>
<evidence type="ECO:0000256" key="7">
    <source>
        <dbReference type="SAM" id="Phobius"/>
    </source>
</evidence>
<dbReference type="Pfam" id="PF01545">
    <property type="entry name" value="Cation_efflux"/>
    <property type="match status" value="1"/>
</dbReference>
<accession>A0A0R2NMR6</accession>
<evidence type="ECO:0000256" key="3">
    <source>
        <dbReference type="ARBA" id="ARBA00022448"/>
    </source>
</evidence>
<dbReference type="Proteomes" id="UP000050920">
    <property type="component" value="Unassembled WGS sequence"/>
</dbReference>
<evidence type="ECO:0000256" key="6">
    <source>
        <dbReference type="ARBA" id="ARBA00023136"/>
    </source>
</evidence>
<dbReference type="PANTHER" id="PTHR43840:SF50">
    <property type="entry name" value="MANGANESE EFFLUX SYSTEM PROTEIN MNES"/>
    <property type="match status" value="1"/>
</dbReference>
<comment type="caution">
    <text evidence="9">The sequence shown here is derived from an EMBL/GenBank/DDBJ whole genome shotgun (WGS) entry which is preliminary data.</text>
</comment>
<dbReference type="AlphaFoldDB" id="A0A0R2NMR6"/>
<feature type="transmembrane region" description="Helical" evidence="7">
    <location>
        <begin position="27"/>
        <end position="45"/>
    </location>
</feature>
<feature type="transmembrane region" description="Helical" evidence="7">
    <location>
        <begin position="111"/>
        <end position="130"/>
    </location>
</feature>
<feature type="domain" description="Cation efflux protein transmembrane" evidence="8">
    <location>
        <begin position="108"/>
        <end position="239"/>
    </location>
</feature>